<evidence type="ECO:0000313" key="6">
    <source>
        <dbReference type="EMBL" id="CAI6100969.1"/>
    </source>
</evidence>
<evidence type="ECO:0000313" key="7">
    <source>
        <dbReference type="Proteomes" id="UP001160390"/>
    </source>
</evidence>
<keyword evidence="1" id="KW-0719">Serine esterase</keyword>
<dbReference type="Proteomes" id="UP001160390">
    <property type="component" value="Unassembled WGS sequence"/>
</dbReference>
<dbReference type="GO" id="GO:0052689">
    <property type="term" value="F:carboxylic ester hydrolase activity"/>
    <property type="evidence" value="ECO:0007669"/>
    <property type="project" value="UniProtKB-KW"/>
</dbReference>
<comment type="caution">
    <text evidence="6">The sequence shown here is derived from an EMBL/GenBank/DDBJ whole genome shotgun (WGS) entry which is preliminary data.</text>
</comment>
<evidence type="ECO:0000256" key="4">
    <source>
        <dbReference type="ARBA" id="ARBA00023157"/>
    </source>
</evidence>
<dbReference type="PANTHER" id="PTHR33938:SF8">
    <property type="entry name" value="CARBOXYLIC ESTER HYDROLASE"/>
    <property type="match status" value="1"/>
</dbReference>
<dbReference type="Pfam" id="PF07519">
    <property type="entry name" value="Tannase"/>
    <property type="match status" value="1"/>
</dbReference>
<sequence length="161" mass="17655">MHAQLEGGRPHRTMKAQGHTNDFDSILALAPAINWDGFITMGLWLYMVITLEGVCHPFCNANDGAADGVISDPQNCKFDAKSVVDESANSNGNSHTAVRSLQARIHNLITDGFVTQNGTRLWCILMPGTDFSQLMHGPLYLKDRAVDFIVEQPDLDPSTIT</sequence>
<organism evidence="6 7">
    <name type="scientific">Clonostachys chloroleuca</name>
    <dbReference type="NCBI Taxonomy" id="1926264"/>
    <lineage>
        <taxon>Eukaryota</taxon>
        <taxon>Fungi</taxon>
        <taxon>Dikarya</taxon>
        <taxon>Ascomycota</taxon>
        <taxon>Pezizomycotina</taxon>
        <taxon>Sordariomycetes</taxon>
        <taxon>Hypocreomycetidae</taxon>
        <taxon>Hypocreales</taxon>
        <taxon>Bionectriaceae</taxon>
        <taxon>Clonostachys</taxon>
    </lineage>
</organism>
<evidence type="ECO:0000256" key="2">
    <source>
        <dbReference type="ARBA" id="ARBA00022729"/>
    </source>
</evidence>
<evidence type="ECO:0000256" key="3">
    <source>
        <dbReference type="ARBA" id="ARBA00022801"/>
    </source>
</evidence>
<evidence type="ECO:0000256" key="1">
    <source>
        <dbReference type="ARBA" id="ARBA00022487"/>
    </source>
</evidence>
<dbReference type="EMBL" id="CABFNP030001353">
    <property type="protein sequence ID" value="CAI6100969.1"/>
    <property type="molecule type" value="Genomic_DNA"/>
</dbReference>
<dbReference type="PANTHER" id="PTHR33938">
    <property type="entry name" value="FERULOYL ESTERASE B-RELATED"/>
    <property type="match status" value="1"/>
</dbReference>
<dbReference type="AlphaFoldDB" id="A0AA35QFA0"/>
<evidence type="ECO:0000256" key="5">
    <source>
        <dbReference type="RuleBase" id="RU361238"/>
    </source>
</evidence>
<keyword evidence="7" id="KW-1185">Reference proteome</keyword>
<gene>
    <name evidence="6" type="ORF">CCHLO57077_00007019</name>
</gene>
<comment type="similarity">
    <text evidence="5">Belongs to the tannase family.</text>
</comment>
<dbReference type="EC" id="3.1.1.-" evidence="5"/>
<keyword evidence="2" id="KW-0732">Signal</keyword>
<keyword evidence="4" id="KW-1015">Disulfide bond</keyword>
<proteinExistence type="inferred from homology"/>
<protein>
    <recommendedName>
        <fullName evidence="5">Carboxylic ester hydrolase</fullName>
        <ecNumber evidence="5">3.1.1.-</ecNumber>
    </recommendedName>
</protein>
<accession>A0AA35QFA0</accession>
<name>A0AA35QFA0_9HYPO</name>
<reference evidence="6" key="1">
    <citation type="submission" date="2023-01" db="EMBL/GenBank/DDBJ databases">
        <authorList>
            <person name="Piombo E."/>
        </authorList>
    </citation>
    <scope>NUCLEOTIDE SEQUENCE</scope>
</reference>
<dbReference type="InterPro" id="IPR011118">
    <property type="entry name" value="Tannase/feruloyl_esterase"/>
</dbReference>
<keyword evidence="3 5" id="KW-0378">Hydrolase</keyword>